<name>A0A0G4FGG7_9ALVE</name>
<reference evidence="2" key="1">
    <citation type="submission" date="2014-11" db="EMBL/GenBank/DDBJ databases">
        <authorList>
            <person name="Otto D Thomas"/>
            <person name="Naeem Raeece"/>
        </authorList>
    </citation>
    <scope>NUCLEOTIDE SEQUENCE</scope>
</reference>
<feature type="compositionally biased region" description="Low complexity" evidence="1">
    <location>
        <begin position="297"/>
        <end position="326"/>
    </location>
</feature>
<feature type="region of interest" description="Disordered" evidence="1">
    <location>
        <begin position="46"/>
        <end position="89"/>
    </location>
</feature>
<sequence>MEREAEREKERNATESSLLRSRALSVALRFSASLSLCLPKTLTTNVKSAQQHTNASQAALSRRGAREAEGGDASLPSSSSIPSSSPPLSRGLPKLFTGADTVVDEWISASCDDLPSDIQAAERASAGDDGGISRGGRGGKEQREDFDSSSGIDAQTTACAPGEGKRGDHRGEQSEGFLPPLPLDLLLHPPSVHSHPHPHPLTAGGHLSEPLPSGFLEISKALTFLRDAKVSFRFLLLRFSRGSGLEKKPPPLPVVSSSGSSRLEEPVDVGNKTQAGSSVLLTEEANTVGRGGGENSGSGSSTSLTSSSSSTSSAPLSSLCSSSRLRLQSDESGSGTRTSRLGQAGLGLGLGLGVGGGSGGGLMGTGGMGGMRLRLAELTDSDVICGILVSC</sequence>
<proteinExistence type="predicted"/>
<protein>
    <submittedName>
        <fullName evidence="2">Uncharacterized protein</fullName>
    </submittedName>
</protein>
<feature type="compositionally biased region" description="Low complexity" evidence="1">
    <location>
        <begin position="74"/>
        <end position="89"/>
    </location>
</feature>
<feature type="compositionally biased region" description="Low complexity" evidence="1">
    <location>
        <begin position="183"/>
        <end position="193"/>
    </location>
</feature>
<dbReference type="VEuPathDB" id="CryptoDB:Cvel_16865"/>
<gene>
    <name evidence="2" type="ORF">Cvel_16865</name>
</gene>
<dbReference type="AlphaFoldDB" id="A0A0G4FGG7"/>
<feature type="region of interest" description="Disordered" evidence="1">
    <location>
        <begin position="122"/>
        <end position="199"/>
    </location>
</feature>
<feature type="compositionally biased region" description="Polar residues" evidence="1">
    <location>
        <begin position="271"/>
        <end position="280"/>
    </location>
</feature>
<feature type="compositionally biased region" description="Polar residues" evidence="1">
    <location>
        <begin position="148"/>
        <end position="158"/>
    </location>
</feature>
<feature type="region of interest" description="Disordered" evidence="1">
    <location>
        <begin position="245"/>
        <end position="342"/>
    </location>
</feature>
<feature type="compositionally biased region" description="Basic and acidic residues" evidence="1">
    <location>
        <begin position="163"/>
        <end position="173"/>
    </location>
</feature>
<feature type="compositionally biased region" description="Polar residues" evidence="1">
    <location>
        <begin position="330"/>
        <end position="339"/>
    </location>
</feature>
<evidence type="ECO:0000256" key="1">
    <source>
        <dbReference type="SAM" id="MobiDB-lite"/>
    </source>
</evidence>
<feature type="compositionally biased region" description="Polar residues" evidence="1">
    <location>
        <begin position="46"/>
        <end position="59"/>
    </location>
</feature>
<dbReference type="EMBL" id="CDMZ01000351">
    <property type="protein sequence ID" value="CEM12378.1"/>
    <property type="molecule type" value="Genomic_DNA"/>
</dbReference>
<accession>A0A0G4FGG7</accession>
<evidence type="ECO:0000313" key="2">
    <source>
        <dbReference type="EMBL" id="CEM12378.1"/>
    </source>
</evidence>
<organism evidence="2">
    <name type="scientific">Chromera velia CCMP2878</name>
    <dbReference type="NCBI Taxonomy" id="1169474"/>
    <lineage>
        <taxon>Eukaryota</taxon>
        <taxon>Sar</taxon>
        <taxon>Alveolata</taxon>
        <taxon>Colpodellida</taxon>
        <taxon>Chromeraceae</taxon>
        <taxon>Chromera</taxon>
    </lineage>
</organism>